<evidence type="ECO:0000313" key="8">
    <source>
        <dbReference type="Proteomes" id="UP000602260"/>
    </source>
</evidence>
<dbReference type="AlphaFoldDB" id="A0A8J6IX67"/>
<dbReference type="InterPro" id="IPR043428">
    <property type="entry name" value="LivM-like"/>
</dbReference>
<evidence type="ECO:0000256" key="3">
    <source>
        <dbReference type="ARBA" id="ARBA00022692"/>
    </source>
</evidence>
<evidence type="ECO:0000313" key="7">
    <source>
        <dbReference type="EMBL" id="MBC5716035.1"/>
    </source>
</evidence>
<feature type="transmembrane region" description="Helical" evidence="6">
    <location>
        <begin position="272"/>
        <end position="303"/>
    </location>
</feature>
<feature type="transmembrane region" description="Helical" evidence="6">
    <location>
        <begin position="41"/>
        <end position="62"/>
    </location>
</feature>
<comment type="subcellular location">
    <subcellularLocation>
        <location evidence="1">Cell membrane</location>
        <topology evidence="1">Multi-pass membrane protein</topology>
    </subcellularLocation>
</comment>
<evidence type="ECO:0000256" key="5">
    <source>
        <dbReference type="ARBA" id="ARBA00023136"/>
    </source>
</evidence>
<feature type="transmembrane region" description="Helical" evidence="6">
    <location>
        <begin position="190"/>
        <end position="211"/>
    </location>
</feature>
<proteinExistence type="predicted"/>
<accession>A0A8J6IX67</accession>
<feature type="transmembrane region" description="Helical" evidence="6">
    <location>
        <begin position="12"/>
        <end position="35"/>
    </location>
</feature>
<evidence type="ECO:0000256" key="6">
    <source>
        <dbReference type="SAM" id="Phobius"/>
    </source>
</evidence>
<comment type="caution">
    <text evidence="7">The sequence shown here is derived from an EMBL/GenBank/DDBJ whole genome shotgun (WGS) entry which is preliminary data.</text>
</comment>
<dbReference type="GO" id="GO:0015658">
    <property type="term" value="F:branched-chain amino acid transmembrane transporter activity"/>
    <property type="evidence" value="ECO:0007669"/>
    <property type="project" value="InterPro"/>
</dbReference>
<dbReference type="CDD" id="cd06581">
    <property type="entry name" value="TM_PBP1_LivM_like"/>
    <property type="match status" value="1"/>
</dbReference>
<reference evidence="7" key="1">
    <citation type="submission" date="2020-08" db="EMBL/GenBank/DDBJ databases">
        <title>Genome public.</title>
        <authorList>
            <person name="Liu C."/>
            <person name="Sun Q."/>
        </authorList>
    </citation>
    <scope>NUCLEOTIDE SEQUENCE</scope>
    <source>
        <strain evidence="7">BX5</strain>
    </source>
</reference>
<keyword evidence="3 6" id="KW-0812">Transmembrane</keyword>
<evidence type="ECO:0000256" key="4">
    <source>
        <dbReference type="ARBA" id="ARBA00022989"/>
    </source>
</evidence>
<feature type="transmembrane region" description="Helical" evidence="6">
    <location>
        <begin position="74"/>
        <end position="94"/>
    </location>
</feature>
<feature type="transmembrane region" description="Helical" evidence="6">
    <location>
        <begin position="241"/>
        <end position="260"/>
    </location>
</feature>
<dbReference type="EMBL" id="JACOPN010000001">
    <property type="protein sequence ID" value="MBC5716035.1"/>
    <property type="molecule type" value="Genomic_DNA"/>
</dbReference>
<dbReference type="Proteomes" id="UP000602260">
    <property type="component" value="Unassembled WGS sequence"/>
</dbReference>
<sequence>MKQTASAKRKLAGKFVTYGIVIAFYVIIQVLNGAGMVSPSIAGQLVPICAYVTMAVSLNLVVGFSGELSLGHAGFMSVGAFSGIVAAMSLQQAIPNGIARLAVAMLVGAVCAGVAGVIVGVPVLRLQGDYLAIVTLAFGEIIKNIFNILYVGVDAEGLHFSITNEAALHLGEGGISILQGPMGATANVKLSTFTVGTVLVLVSLFVVLNLVHSRAGRAIMAMRDNRIAAESVGISATKYKLMAFVTSAVLAGAAGALYAMNYSSVAAKKFDFNASILVLVFVVLGGLGNIRGSVIAAAFLTVLPEFLRNLGLDKYRMLVYAIVLILVMIATNNENSKEFFAGLRRKLVRSAPEKGVGDRG</sequence>
<feature type="transmembrane region" description="Helical" evidence="6">
    <location>
        <begin position="131"/>
        <end position="153"/>
    </location>
</feature>
<evidence type="ECO:0000256" key="1">
    <source>
        <dbReference type="ARBA" id="ARBA00004651"/>
    </source>
</evidence>
<gene>
    <name evidence="7" type="ORF">H8S55_01625</name>
</gene>
<keyword evidence="2" id="KW-1003">Cell membrane</keyword>
<dbReference type="InterPro" id="IPR001851">
    <property type="entry name" value="ABC_transp_permease"/>
</dbReference>
<dbReference type="PANTHER" id="PTHR30482:SF10">
    <property type="entry name" value="HIGH-AFFINITY BRANCHED-CHAIN AMINO ACID TRANSPORT PROTEIN BRAE"/>
    <property type="match status" value="1"/>
</dbReference>
<dbReference type="PANTHER" id="PTHR30482">
    <property type="entry name" value="HIGH-AFFINITY BRANCHED-CHAIN AMINO ACID TRANSPORT SYSTEM PERMEASE"/>
    <property type="match status" value="1"/>
</dbReference>
<keyword evidence="5 6" id="KW-0472">Membrane</keyword>
<protein>
    <submittedName>
        <fullName evidence="7">Branched-chain amino acid ABC transporter permease</fullName>
    </submittedName>
</protein>
<dbReference type="GO" id="GO:0005886">
    <property type="term" value="C:plasma membrane"/>
    <property type="evidence" value="ECO:0007669"/>
    <property type="project" value="UniProtKB-SubCell"/>
</dbReference>
<keyword evidence="4 6" id="KW-1133">Transmembrane helix</keyword>
<dbReference type="Pfam" id="PF02653">
    <property type="entry name" value="BPD_transp_2"/>
    <property type="match status" value="1"/>
</dbReference>
<organism evidence="7 8">
    <name type="scientific">Flintibacter faecis</name>
    <dbReference type="NCBI Taxonomy" id="2763047"/>
    <lineage>
        <taxon>Bacteria</taxon>
        <taxon>Bacillati</taxon>
        <taxon>Bacillota</taxon>
        <taxon>Clostridia</taxon>
        <taxon>Eubacteriales</taxon>
        <taxon>Flintibacter</taxon>
    </lineage>
</organism>
<feature type="transmembrane region" description="Helical" evidence="6">
    <location>
        <begin position="315"/>
        <end position="331"/>
    </location>
</feature>
<dbReference type="RefSeq" id="WP_147561782.1">
    <property type="nucleotide sequence ID" value="NZ_JACOPN010000001.1"/>
</dbReference>
<name>A0A8J6IX67_9FIRM</name>
<evidence type="ECO:0000256" key="2">
    <source>
        <dbReference type="ARBA" id="ARBA00022475"/>
    </source>
</evidence>
<keyword evidence="8" id="KW-1185">Reference proteome</keyword>
<feature type="transmembrane region" description="Helical" evidence="6">
    <location>
        <begin position="100"/>
        <end position="124"/>
    </location>
</feature>